<comment type="caution">
    <text evidence="4">The sequence shown here is derived from an EMBL/GenBank/DDBJ whole genome shotgun (WGS) entry which is preliminary data.</text>
</comment>
<feature type="region of interest" description="Disordered" evidence="3">
    <location>
        <begin position="1"/>
        <end position="59"/>
    </location>
</feature>
<dbReference type="PANTHER" id="PTHR34136:SF1">
    <property type="entry name" value="UDP-N-ACETYL-D-MANNOSAMINURONIC ACID TRANSFERASE"/>
    <property type="match status" value="1"/>
</dbReference>
<evidence type="ECO:0000256" key="3">
    <source>
        <dbReference type="SAM" id="MobiDB-lite"/>
    </source>
</evidence>
<proteinExistence type="predicted"/>
<dbReference type="NCBIfam" id="TIGR00696">
    <property type="entry name" value="wecG_tagA_cpsF"/>
    <property type="match status" value="1"/>
</dbReference>
<protein>
    <recommendedName>
        <fullName evidence="6">WecB/TagA/CpsF family glycosyltransferase</fullName>
    </recommendedName>
</protein>
<accession>A0ABQ4GNX0</accession>
<evidence type="ECO:0008006" key="6">
    <source>
        <dbReference type="Google" id="ProtNLM"/>
    </source>
</evidence>
<gene>
    <name evidence="4" type="ORF">Msi02_39190</name>
</gene>
<dbReference type="Proteomes" id="UP000660454">
    <property type="component" value="Unassembled WGS sequence"/>
</dbReference>
<keyword evidence="1" id="KW-0328">Glycosyltransferase</keyword>
<evidence type="ECO:0000256" key="2">
    <source>
        <dbReference type="ARBA" id="ARBA00022679"/>
    </source>
</evidence>
<dbReference type="Pfam" id="PF03808">
    <property type="entry name" value="Glyco_tran_WecG"/>
    <property type="match status" value="1"/>
</dbReference>
<reference evidence="4 5" key="1">
    <citation type="submission" date="2021-01" db="EMBL/GenBank/DDBJ databases">
        <title>Whole genome shotgun sequence of Microbispora siamensis NBRC 104113.</title>
        <authorList>
            <person name="Komaki H."/>
            <person name="Tamura T."/>
        </authorList>
    </citation>
    <scope>NUCLEOTIDE SEQUENCE [LARGE SCALE GENOMIC DNA]</scope>
    <source>
        <strain evidence="4 5">NBRC 104113</strain>
    </source>
</reference>
<keyword evidence="5" id="KW-1185">Reference proteome</keyword>
<evidence type="ECO:0000313" key="5">
    <source>
        <dbReference type="Proteomes" id="UP000660454"/>
    </source>
</evidence>
<evidence type="ECO:0000313" key="4">
    <source>
        <dbReference type="EMBL" id="GIH63102.1"/>
    </source>
</evidence>
<keyword evidence="2" id="KW-0808">Transferase</keyword>
<dbReference type="PANTHER" id="PTHR34136">
    <property type="match status" value="1"/>
</dbReference>
<evidence type="ECO:0000256" key="1">
    <source>
        <dbReference type="ARBA" id="ARBA00022676"/>
    </source>
</evidence>
<organism evidence="4 5">
    <name type="scientific">Microbispora siamensis</name>
    <dbReference type="NCBI Taxonomy" id="564413"/>
    <lineage>
        <taxon>Bacteria</taxon>
        <taxon>Bacillati</taxon>
        <taxon>Actinomycetota</taxon>
        <taxon>Actinomycetes</taxon>
        <taxon>Streptosporangiales</taxon>
        <taxon>Streptosporangiaceae</taxon>
        <taxon>Microbispora</taxon>
    </lineage>
</organism>
<dbReference type="CDD" id="cd06533">
    <property type="entry name" value="Glyco_transf_WecG_TagA"/>
    <property type="match status" value="1"/>
</dbReference>
<dbReference type="EMBL" id="BOOF01000022">
    <property type="protein sequence ID" value="GIH63102.1"/>
    <property type="molecule type" value="Genomic_DNA"/>
</dbReference>
<sequence>MLPRTVLPGITLSDGGPSEAGPGLTDHEPTGTVLAALSSTGSRPGRGVEPMGQAGGEAVVPLPVGRGRTGRVEIAGVRLDPLTEAQVVEHIIGASLRGQGGHLVTPNVDICRAAGRDPSLRELVNAADLAVADGMPLVWAARLLGRTLPERVTGADLIWSLTEAAAVHGLPVYLIGGPAGVAEAARDALCERHPGLVVAGVDAPPYGFETCAAALAEVRARLVAARPALVFAGLGFPKQDRLIAALRDDLPGAWFVGCGAAIAFAAGSARRAPAWMGDHGLEWLFRLIGEPRRLARRYLLDDLPFALRLLTGCLLRRLTRRDRKEIPSMTCR</sequence>
<name>A0ABQ4GNX0_9ACTN</name>
<dbReference type="InterPro" id="IPR004629">
    <property type="entry name" value="WecG_TagA_CpsF"/>
</dbReference>